<organism evidence="1 2">
    <name type="scientific">Pedobacter segetis</name>
    <dbReference type="NCBI Taxonomy" id="2793069"/>
    <lineage>
        <taxon>Bacteria</taxon>
        <taxon>Pseudomonadati</taxon>
        <taxon>Bacteroidota</taxon>
        <taxon>Sphingobacteriia</taxon>
        <taxon>Sphingobacteriales</taxon>
        <taxon>Sphingobacteriaceae</taxon>
        <taxon>Pedobacter</taxon>
    </lineage>
</organism>
<dbReference type="Proteomes" id="UP000660024">
    <property type="component" value="Unassembled WGS sequence"/>
</dbReference>
<keyword evidence="2" id="KW-1185">Reference proteome</keyword>
<comment type="caution">
    <text evidence="1">The sequence shown here is derived from an EMBL/GenBank/DDBJ whole genome shotgun (WGS) entry which is preliminary data.</text>
</comment>
<proteinExistence type="predicted"/>
<dbReference type="RefSeq" id="WP_200584617.1">
    <property type="nucleotide sequence ID" value="NZ_JAEHFY010000003.1"/>
</dbReference>
<protein>
    <submittedName>
        <fullName evidence="1">Uncharacterized protein</fullName>
    </submittedName>
</protein>
<dbReference type="Pfam" id="PF10884">
    <property type="entry name" value="DUF2683"/>
    <property type="match status" value="1"/>
</dbReference>
<reference evidence="1 2" key="1">
    <citation type="submission" date="2020-12" db="EMBL/GenBank/DDBJ databases">
        <title>Bacterial novel species Pedobacter sp. SD-b isolated from soil.</title>
        <authorList>
            <person name="Jung H.-Y."/>
        </authorList>
    </citation>
    <scope>NUCLEOTIDE SEQUENCE [LARGE SCALE GENOMIC DNA]</scope>
    <source>
        <strain evidence="1 2">SD-b</strain>
    </source>
</reference>
<evidence type="ECO:0000313" key="2">
    <source>
        <dbReference type="Proteomes" id="UP000660024"/>
    </source>
</evidence>
<evidence type="ECO:0000313" key="1">
    <source>
        <dbReference type="EMBL" id="MBK0381832.1"/>
    </source>
</evidence>
<accession>A0ABS1BG41</accession>
<gene>
    <name evidence="1" type="ORF">I5M32_02565</name>
</gene>
<name>A0ABS1BG41_9SPHI</name>
<dbReference type="EMBL" id="JAEHFY010000003">
    <property type="protein sequence ID" value="MBK0381832.1"/>
    <property type="molecule type" value="Genomic_DNA"/>
</dbReference>
<sequence>MTTLTIQIPDKKAGLAKQILKELGAVVISGKESPYNAKFVAKIKKSDEDIKQGRTKKIPINDLWK</sequence>
<dbReference type="InterPro" id="IPR020271">
    <property type="entry name" value="Uncharacterised_MJ1172"/>
</dbReference>